<sequence>MAAAAARSTLFEGGLPGFPVIGNVAVSERVRWLPRRRASDIALPGNEYWLFDDHLVRFNHFTGDGADAGFECTEDQTVIELCANDFEAVWERSIPHE</sequence>
<dbReference type="InterPro" id="IPR049244">
    <property type="entry name" value="DUF6879"/>
</dbReference>
<evidence type="ECO:0000313" key="2">
    <source>
        <dbReference type="EMBL" id="MFC5723918.1"/>
    </source>
</evidence>
<name>A0ABW0ZA55_9ACTN</name>
<dbReference type="Pfam" id="PF21806">
    <property type="entry name" value="DUF6879"/>
    <property type="match status" value="1"/>
</dbReference>
<proteinExistence type="predicted"/>
<evidence type="ECO:0000313" key="3">
    <source>
        <dbReference type="Proteomes" id="UP001596083"/>
    </source>
</evidence>
<dbReference type="EMBL" id="JBHSPB010000021">
    <property type="protein sequence ID" value="MFC5723918.1"/>
    <property type="molecule type" value="Genomic_DNA"/>
</dbReference>
<dbReference type="Proteomes" id="UP001596083">
    <property type="component" value="Unassembled WGS sequence"/>
</dbReference>
<comment type="caution">
    <text evidence="2">The sequence shown here is derived from an EMBL/GenBank/DDBJ whole genome shotgun (WGS) entry which is preliminary data.</text>
</comment>
<reference evidence="3" key="1">
    <citation type="journal article" date="2019" name="Int. J. Syst. Evol. Microbiol.">
        <title>The Global Catalogue of Microorganisms (GCM) 10K type strain sequencing project: providing services to taxonomists for standard genome sequencing and annotation.</title>
        <authorList>
            <consortium name="The Broad Institute Genomics Platform"/>
            <consortium name="The Broad Institute Genome Sequencing Center for Infectious Disease"/>
            <person name="Wu L."/>
            <person name="Ma J."/>
        </authorList>
    </citation>
    <scope>NUCLEOTIDE SEQUENCE [LARGE SCALE GENOMIC DNA]</scope>
    <source>
        <strain evidence="3">CGMCC 4.7304</strain>
    </source>
</reference>
<organism evidence="2 3">
    <name type="scientific">Streptomyces gamaensis</name>
    <dbReference type="NCBI Taxonomy" id="1763542"/>
    <lineage>
        <taxon>Bacteria</taxon>
        <taxon>Bacillati</taxon>
        <taxon>Actinomycetota</taxon>
        <taxon>Actinomycetes</taxon>
        <taxon>Kitasatosporales</taxon>
        <taxon>Streptomycetaceae</taxon>
        <taxon>Streptomyces</taxon>
    </lineage>
</organism>
<feature type="domain" description="DUF6879" evidence="1">
    <location>
        <begin position="23"/>
        <end position="97"/>
    </location>
</feature>
<evidence type="ECO:0000259" key="1">
    <source>
        <dbReference type="Pfam" id="PF21806"/>
    </source>
</evidence>
<dbReference type="RefSeq" id="WP_390320338.1">
    <property type="nucleotide sequence ID" value="NZ_JBHSPB010000021.1"/>
</dbReference>
<accession>A0ABW0ZA55</accession>
<protein>
    <submittedName>
        <fullName evidence="2">DUF6879 family protein</fullName>
    </submittedName>
</protein>
<gene>
    <name evidence="2" type="ORF">ACFP1Z_27510</name>
</gene>
<keyword evidence="3" id="KW-1185">Reference proteome</keyword>